<feature type="signal peptide" evidence="1">
    <location>
        <begin position="1"/>
        <end position="20"/>
    </location>
</feature>
<dbReference type="OrthoDB" id="1086219at2"/>
<feature type="chain" id="PRO_5015786070" evidence="1">
    <location>
        <begin position="21"/>
        <end position="911"/>
    </location>
</feature>
<keyword evidence="1" id="KW-0732">Signal</keyword>
<feature type="domain" description="Outer membrane protein beta-barrel" evidence="2">
    <location>
        <begin position="452"/>
        <end position="902"/>
    </location>
</feature>
<dbReference type="AlphaFoldDB" id="A0A2T5J5N7"/>
<sequence>MTKSIAILCALLCLIVSASAQNRGNIHGKIIDSANHEPMDFATVAAVNPKDSSLISYTLTTKGGAFALHNLPAGKPLKLVVSFVSYQNYREEFMLDKGETHDFGSIKLSSKIASLSEVKITADAPPVMAKKDTIEFNAEAFKTPPNAVVEELLRRLPGVEVDMDGNITYNGKTVNKLMVNGKRFFANDPRIASKNLDAALIAKVQVYDDREDDPDHLIPDSKVNKIINLKLKAAIKKSTFGKLHGGAGTRDRWDAGLLYNQMRDTLQASLILVGNNLNRTGFNSNDLGTMGGFNRSNGSNGGYNTGIATGGRNPSGIQTVASGGLNLNNDYGKKLKVNLLYYYSYTKDENNSSQFNQQLFSDTTLFGRNSYTRNNVTNNHNISGLVEWNPDTTTKIRYQPKVTFTNSNGGSHSNSFTYNNFVPQINQSDNTSSNANNNFQFQHTLSYYHQKGKDGPSLNINHSLSVNPGSGQSYNTNLITSYTSALPSANLYRLSDDANESSSGNLSVNYRYPFNKKFTGTVNANANYSYSHGRNFIYDEDLKTGQYTIYIDSLSRNMIRRQMTETLHPELQYQVTKKTRLTAGLDVQLMQTYNIFHRNLPDLNRHDVFLMPSFSMYTGNFSFDYNTYVRQPDINSLMPDTLVYNQLSSSAGNPDLKPTRTHSFYASYYASNSDKNINYNIYGNLSIDENSISSQRVITAQGASFTRPINRNGAYYAYAGVAFSKGFKKINKWQVRYSPRIFFNYQRSFFQVNNKEGFTLTYAAQFYQQCYLNYDNKFDLNPSINISPRITTYQDVDYPRVNYVSRGFSLPLNVRGVKHWVFEANYDYTYNPLATQGFQRTMNIVNIAVTRLFQFRDRGEIKLSCYDLFDQNVSSYRYATGNITADVQSLVLKRYFLLTYAYRFTKTITKK</sequence>
<dbReference type="InterPro" id="IPR008969">
    <property type="entry name" value="CarboxyPept-like_regulatory"/>
</dbReference>
<dbReference type="Pfam" id="PF14905">
    <property type="entry name" value="OMP_b-brl_3"/>
    <property type="match status" value="1"/>
</dbReference>
<dbReference type="RefSeq" id="WP_107831069.1">
    <property type="nucleotide sequence ID" value="NZ_CP160205.1"/>
</dbReference>
<dbReference type="Proteomes" id="UP000244168">
    <property type="component" value="Unassembled WGS sequence"/>
</dbReference>
<evidence type="ECO:0000313" key="3">
    <source>
        <dbReference type="EMBL" id="PTQ93217.1"/>
    </source>
</evidence>
<dbReference type="SUPFAM" id="SSF56935">
    <property type="entry name" value="Porins"/>
    <property type="match status" value="1"/>
</dbReference>
<dbReference type="EMBL" id="QAOQ01000009">
    <property type="protein sequence ID" value="PTQ93217.1"/>
    <property type="molecule type" value="Genomic_DNA"/>
</dbReference>
<gene>
    <name evidence="3" type="ORF">C8P68_10989</name>
</gene>
<dbReference type="GO" id="GO:0004180">
    <property type="term" value="F:carboxypeptidase activity"/>
    <property type="evidence" value="ECO:0007669"/>
    <property type="project" value="UniProtKB-KW"/>
</dbReference>
<keyword evidence="3" id="KW-0378">Hydrolase</keyword>
<name>A0A2T5J5N7_9SPHI</name>
<evidence type="ECO:0000313" key="4">
    <source>
        <dbReference type="Proteomes" id="UP000244168"/>
    </source>
</evidence>
<accession>A0A2T5J5N7</accession>
<protein>
    <submittedName>
        <fullName evidence="3">Carboxypeptidase family protein</fullName>
    </submittedName>
</protein>
<reference evidence="3 4" key="1">
    <citation type="submission" date="2018-04" db="EMBL/GenBank/DDBJ databases">
        <title>Genomic Encyclopedia of Archaeal and Bacterial Type Strains, Phase II (KMG-II): from individual species to whole genera.</title>
        <authorList>
            <person name="Goeker M."/>
        </authorList>
    </citation>
    <scope>NUCLEOTIDE SEQUENCE [LARGE SCALE GENOMIC DNA]</scope>
    <source>
        <strain evidence="3 4">DSM 26809</strain>
    </source>
</reference>
<keyword evidence="3" id="KW-0121">Carboxypeptidase</keyword>
<dbReference type="InterPro" id="IPR041700">
    <property type="entry name" value="OMP_b-brl_3"/>
</dbReference>
<proteinExistence type="predicted"/>
<dbReference type="Pfam" id="PF13620">
    <property type="entry name" value="CarboxypepD_reg"/>
    <property type="match status" value="1"/>
</dbReference>
<keyword evidence="3" id="KW-0645">Protease</keyword>
<dbReference type="SUPFAM" id="SSF49464">
    <property type="entry name" value="Carboxypeptidase regulatory domain-like"/>
    <property type="match status" value="1"/>
</dbReference>
<evidence type="ECO:0000256" key="1">
    <source>
        <dbReference type="SAM" id="SignalP"/>
    </source>
</evidence>
<organism evidence="3 4">
    <name type="scientific">Mucilaginibacter yixingensis</name>
    <dbReference type="NCBI Taxonomy" id="1295612"/>
    <lineage>
        <taxon>Bacteria</taxon>
        <taxon>Pseudomonadati</taxon>
        <taxon>Bacteroidota</taxon>
        <taxon>Sphingobacteriia</taxon>
        <taxon>Sphingobacteriales</taxon>
        <taxon>Sphingobacteriaceae</taxon>
        <taxon>Mucilaginibacter</taxon>
    </lineage>
</organism>
<keyword evidence="4" id="KW-1185">Reference proteome</keyword>
<evidence type="ECO:0000259" key="2">
    <source>
        <dbReference type="Pfam" id="PF14905"/>
    </source>
</evidence>
<comment type="caution">
    <text evidence="3">The sequence shown here is derived from an EMBL/GenBank/DDBJ whole genome shotgun (WGS) entry which is preliminary data.</text>
</comment>